<evidence type="ECO:0000256" key="12">
    <source>
        <dbReference type="ARBA" id="ARBA00022753"/>
    </source>
</evidence>
<accession>A0A3Q1F0G8</accession>
<dbReference type="InterPro" id="IPR041015">
    <property type="entry name" value="TLR3_TMD"/>
</dbReference>
<dbReference type="GO" id="GO:0051607">
    <property type="term" value="P:defense response to virus"/>
    <property type="evidence" value="ECO:0007669"/>
    <property type="project" value="UniProtKB-ARBA"/>
</dbReference>
<evidence type="ECO:0000256" key="22">
    <source>
        <dbReference type="ARBA" id="ARBA00023198"/>
    </source>
</evidence>
<dbReference type="PROSITE" id="PS51450">
    <property type="entry name" value="LRR"/>
    <property type="match status" value="4"/>
</dbReference>
<evidence type="ECO:0000256" key="15">
    <source>
        <dbReference type="ARBA" id="ARBA00022859"/>
    </source>
</evidence>
<reference evidence="27" key="1">
    <citation type="submission" date="2025-08" db="UniProtKB">
        <authorList>
            <consortium name="Ensembl"/>
        </authorList>
    </citation>
    <scope>IDENTIFICATION</scope>
</reference>
<dbReference type="GO" id="GO:0005769">
    <property type="term" value="C:early endosome"/>
    <property type="evidence" value="ECO:0007669"/>
    <property type="project" value="UniProtKB-SubCell"/>
</dbReference>
<keyword evidence="28" id="KW-1185">Reference proteome</keyword>
<evidence type="ECO:0000256" key="3">
    <source>
        <dbReference type="ARBA" id="ARBA00004608"/>
    </source>
</evidence>
<dbReference type="PANTHER" id="PTHR24365:SF524">
    <property type="entry name" value="TOLL-LIKE RECEPTOR 3"/>
    <property type="match status" value="1"/>
</dbReference>
<dbReference type="GO" id="GO:0010008">
    <property type="term" value="C:endosome membrane"/>
    <property type="evidence" value="ECO:0007669"/>
    <property type="project" value="UniProtKB-SubCell"/>
</dbReference>
<sequence>LHWTQLNMCASRSCHVSWALIMCYLMMGPKHCLASEKQNSCHVLDGQADCSHLSLGEVPLDLPRNIFSLDVSHNRLVRISPASVELYPGLIHLDASYNSISKLDKGVCQTLPLLQTLNLKHNQVHLLKKEDLRHCGNLTWLNMASNRLKLQGETFSALQSLKFLDVSKNQLQSAKLGSEPQLPRLVKLNLGFNDFTVLKRDDFSFLNQSSFLQILNLSSVSLQTFEAGCFKPISGLRTLILDESKMGTLVISKLCSVLSGTAIDVLSLKKMNLITLTNTTFTELKKTNLTFLDLSGNDMRKIEDGSFQWLSRLQTLIMSDNNLKRLTKNTFRGLKSLKKLQLTKALVKHHNSPNPIIEDFSFQPLSALESLILKNTSAQEITENTFTGLTSLTELDMSWSSYASLKIITNKTLISLADSPVRKLNLIGTSLTQIHNGSFSFLRNLTVLLLDHNFIKQNLTGREFEGLDNIQEIYMSYNYQLVNLSSRSFVNVPSLRVLTLGKSLKAEALNQDPSPFRFLTNLNILDLSNNNIANIKENMLEGLMNLKVLKLQHNNLARLWKSANLGGPVFFLKHTPNLINLQLDSNGFDEIPLDALRGLTNLTELSLSNNLLNSLKDAVFDDLTSLRFFRLQKNLITTVRPEVFKIPMSNLTVLVMDKNPFDCTCESILWFTTWLNKTNTTSVPGLKDEYMCNTPLAYFNRSIMDFSPLSCKDMTPFQALFILSSTAVISLIVTALLVRFHGWRIQFYWIILINRTLGYSDATVEEGREFEYDAYVIHSEPDTSWVERRLVPLENERCRFCLEDRDSIIGMSQLESIVDNMKKSRKILFVVTESLLKDPWCRRFKVYQALHQVIEASRDSVVLVFLQDVHDYRLSRSLFLRRGMLRSCCVLDWPVHKERIPAFHQKLLIALGMTNRLQE</sequence>
<evidence type="ECO:0000259" key="26">
    <source>
        <dbReference type="PROSITE" id="PS50104"/>
    </source>
</evidence>
<evidence type="ECO:0000256" key="4">
    <source>
        <dbReference type="ARBA" id="ARBA00009634"/>
    </source>
</evidence>
<dbReference type="SMART" id="SM00365">
    <property type="entry name" value="LRR_SD22"/>
    <property type="match status" value="4"/>
</dbReference>
<dbReference type="InterPro" id="IPR003591">
    <property type="entry name" value="Leu-rich_rpt_typical-subtyp"/>
</dbReference>
<dbReference type="SMART" id="SM00369">
    <property type="entry name" value="LRR_TYP"/>
    <property type="match status" value="13"/>
</dbReference>
<evidence type="ECO:0000256" key="8">
    <source>
        <dbReference type="ARBA" id="ARBA00022614"/>
    </source>
</evidence>
<dbReference type="GO" id="GO:0002224">
    <property type="term" value="P:toll-like receptor signaling pathway"/>
    <property type="evidence" value="ECO:0007669"/>
    <property type="project" value="TreeGrafter"/>
</dbReference>
<dbReference type="InParanoid" id="A0A3Q1F0G8"/>
<protein>
    <recommendedName>
        <fullName evidence="23">Toll-like receptor 3</fullName>
    </recommendedName>
</protein>
<dbReference type="GO" id="GO:0032722">
    <property type="term" value="P:positive regulation of chemokine production"/>
    <property type="evidence" value="ECO:0007669"/>
    <property type="project" value="UniProtKB-ARBA"/>
</dbReference>
<dbReference type="Pfam" id="PF17968">
    <property type="entry name" value="Tlr3_TMD"/>
    <property type="match status" value="1"/>
</dbReference>
<dbReference type="SMART" id="SM00082">
    <property type="entry name" value="LRRCT"/>
    <property type="match status" value="1"/>
</dbReference>
<dbReference type="GO" id="GO:0043330">
    <property type="term" value="P:response to exogenous dsRNA"/>
    <property type="evidence" value="ECO:0007669"/>
    <property type="project" value="UniProtKB-ARBA"/>
</dbReference>
<evidence type="ECO:0000256" key="14">
    <source>
        <dbReference type="ARBA" id="ARBA00022843"/>
    </source>
</evidence>
<evidence type="ECO:0000256" key="11">
    <source>
        <dbReference type="ARBA" id="ARBA00022737"/>
    </source>
</evidence>
<keyword evidence="20" id="KW-0675">Receptor</keyword>
<keyword evidence="8" id="KW-0433">Leucine-rich repeat</keyword>
<evidence type="ECO:0000256" key="24">
    <source>
        <dbReference type="SAM" id="Phobius"/>
    </source>
</evidence>
<dbReference type="GO" id="GO:0005886">
    <property type="term" value="C:plasma membrane"/>
    <property type="evidence" value="ECO:0007669"/>
    <property type="project" value="TreeGrafter"/>
</dbReference>
<dbReference type="GO" id="GO:0032755">
    <property type="term" value="P:positive regulation of interleukin-6 production"/>
    <property type="evidence" value="ECO:0007669"/>
    <property type="project" value="UniProtKB-ARBA"/>
</dbReference>
<keyword evidence="21" id="KW-0325">Glycoprotein</keyword>
<keyword evidence="10 25" id="KW-0732">Signal</keyword>
<dbReference type="STRING" id="80966.ENSAPOP00000009894"/>
<evidence type="ECO:0000256" key="16">
    <source>
        <dbReference type="ARBA" id="ARBA00022884"/>
    </source>
</evidence>
<dbReference type="Proteomes" id="UP000257200">
    <property type="component" value="Unplaced"/>
</dbReference>
<dbReference type="GO" id="GO:0005789">
    <property type="term" value="C:endoplasmic reticulum membrane"/>
    <property type="evidence" value="ECO:0007669"/>
    <property type="project" value="UniProtKB-SubCell"/>
</dbReference>
<dbReference type="InterPro" id="IPR035897">
    <property type="entry name" value="Toll_tir_struct_dom_sf"/>
</dbReference>
<evidence type="ECO:0000256" key="5">
    <source>
        <dbReference type="ARBA" id="ARBA00022499"/>
    </source>
</evidence>
<dbReference type="PROSITE" id="PS50104">
    <property type="entry name" value="TIR"/>
    <property type="match status" value="1"/>
</dbReference>
<evidence type="ECO:0000256" key="21">
    <source>
        <dbReference type="ARBA" id="ARBA00023180"/>
    </source>
</evidence>
<comment type="subcellular location">
    <subcellularLocation>
        <location evidence="2">Early endosome</location>
    </subcellularLocation>
    <subcellularLocation>
        <location evidence="1">Endoplasmic reticulum membrane</location>
        <topology evidence="1">Single-pass type I membrane protein</topology>
    </subcellularLocation>
    <subcellularLocation>
        <location evidence="3">Endosome membrane</location>
    </subcellularLocation>
</comment>
<evidence type="ECO:0000256" key="7">
    <source>
        <dbReference type="ARBA" id="ARBA00022588"/>
    </source>
</evidence>
<evidence type="ECO:0000256" key="18">
    <source>
        <dbReference type="ARBA" id="ARBA00023136"/>
    </source>
</evidence>
<dbReference type="SMART" id="SM00255">
    <property type="entry name" value="TIR"/>
    <property type="match status" value="1"/>
</dbReference>
<keyword evidence="11" id="KW-0677">Repeat</keyword>
<dbReference type="PRINTS" id="PR00019">
    <property type="entry name" value="LEURICHRPT"/>
</dbReference>
<dbReference type="Gene3D" id="3.40.50.10140">
    <property type="entry name" value="Toll/interleukin-1 receptor homology (TIR) domain"/>
    <property type="match status" value="1"/>
</dbReference>
<keyword evidence="13" id="KW-0256">Endoplasmic reticulum</keyword>
<keyword evidence="22" id="KW-0395">Inflammatory response</keyword>
<dbReference type="Pfam" id="PF01582">
    <property type="entry name" value="TIR"/>
    <property type="match status" value="1"/>
</dbReference>
<evidence type="ECO:0000256" key="6">
    <source>
        <dbReference type="ARBA" id="ARBA00022553"/>
    </source>
</evidence>
<evidence type="ECO:0000256" key="20">
    <source>
        <dbReference type="ARBA" id="ARBA00023170"/>
    </source>
</evidence>
<keyword evidence="12" id="KW-0967">Endosome</keyword>
<reference evidence="27" key="2">
    <citation type="submission" date="2025-09" db="UniProtKB">
        <authorList>
            <consortium name="Ensembl"/>
        </authorList>
    </citation>
    <scope>IDENTIFICATION</scope>
</reference>
<evidence type="ECO:0000256" key="10">
    <source>
        <dbReference type="ARBA" id="ARBA00022729"/>
    </source>
</evidence>
<keyword evidence="9 24" id="KW-0812">Transmembrane</keyword>
<dbReference type="AlphaFoldDB" id="A0A3Q1F0G8"/>
<dbReference type="GO" id="GO:0038187">
    <property type="term" value="F:pattern recognition receptor activity"/>
    <property type="evidence" value="ECO:0007669"/>
    <property type="project" value="UniProtKB-ARBA"/>
</dbReference>
<keyword evidence="7" id="KW-0399">Innate immunity</keyword>
<evidence type="ECO:0000256" key="23">
    <source>
        <dbReference type="ARBA" id="ARBA00072834"/>
    </source>
</evidence>
<proteinExistence type="inferred from homology"/>
<feature type="transmembrane region" description="Helical" evidence="24">
    <location>
        <begin position="717"/>
        <end position="738"/>
    </location>
</feature>
<evidence type="ECO:0000256" key="2">
    <source>
        <dbReference type="ARBA" id="ARBA00004412"/>
    </source>
</evidence>
<evidence type="ECO:0000256" key="19">
    <source>
        <dbReference type="ARBA" id="ARBA00023157"/>
    </source>
</evidence>
<dbReference type="InterPro" id="IPR032675">
    <property type="entry name" value="LRR_dom_sf"/>
</dbReference>
<dbReference type="GO" id="GO:0035556">
    <property type="term" value="P:intracellular signal transduction"/>
    <property type="evidence" value="ECO:0007669"/>
    <property type="project" value="UniProtKB-ARBA"/>
</dbReference>
<dbReference type="Ensembl" id="ENSAPOT00000000789.1">
    <property type="protein sequence ID" value="ENSAPOP00000009894.1"/>
    <property type="gene ID" value="ENSAPOG00000012262.1"/>
</dbReference>
<dbReference type="GO" id="GO:0043123">
    <property type="term" value="P:positive regulation of canonical NF-kappaB signal transduction"/>
    <property type="evidence" value="ECO:0007669"/>
    <property type="project" value="UniProtKB-ARBA"/>
</dbReference>
<feature type="chain" id="PRO_5018532659" description="Toll-like receptor 3" evidence="25">
    <location>
        <begin position="35"/>
        <end position="919"/>
    </location>
</feature>
<evidence type="ECO:0000313" key="28">
    <source>
        <dbReference type="Proteomes" id="UP000257200"/>
    </source>
</evidence>
<dbReference type="GO" id="GO:0003723">
    <property type="term" value="F:RNA binding"/>
    <property type="evidence" value="ECO:0007669"/>
    <property type="project" value="UniProtKB-KW"/>
</dbReference>
<dbReference type="InterPro" id="IPR001611">
    <property type="entry name" value="Leu-rich_rpt"/>
</dbReference>
<feature type="signal peptide" evidence="25">
    <location>
        <begin position="1"/>
        <end position="34"/>
    </location>
</feature>
<keyword evidence="6" id="KW-0597">Phosphoprotein</keyword>
<evidence type="ECO:0000256" key="9">
    <source>
        <dbReference type="ARBA" id="ARBA00022692"/>
    </source>
</evidence>
<dbReference type="GO" id="GO:0090594">
    <property type="term" value="P:inflammatory response to wounding"/>
    <property type="evidence" value="ECO:0007669"/>
    <property type="project" value="UniProtKB-ARBA"/>
</dbReference>
<keyword evidence="15" id="KW-0391">Immunity</keyword>
<keyword evidence="18 24" id="KW-0472">Membrane</keyword>
<dbReference type="InterPro" id="IPR000483">
    <property type="entry name" value="Cys-rich_flank_reg_C"/>
</dbReference>
<feature type="domain" description="TIR" evidence="26">
    <location>
        <begin position="770"/>
        <end position="911"/>
    </location>
</feature>
<keyword evidence="16" id="KW-0694">RNA-binding</keyword>
<dbReference type="GO" id="GO:0004888">
    <property type="term" value="F:transmembrane signaling receptor activity"/>
    <property type="evidence" value="ECO:0007669"/>
    <property type="project" value="UniProtKB-ARBA"/>
</dbReference>
<evidence type="ECO:0000256" key="17">
    <source>
        <dbReference type="ARBA" id="ARBA00022989"/>
    </source>
</evidence>
<comment type="similarity">
    <text evidence="4">Belongs to the Toll-like receptor family.</text>
</comment>
<keyword evidence="17 24" id="KW-1133">Transmembrane helix</keyword>
<evidence type="ECO:0000313" key="27">
    <source>
        <dbReference type="Ensembl" id="ENSAPOP00000009894.1"/>
    </source>
</evidence>
<evidence type="ECO:0000256" key="25">
    <source>
        <dbReference type="SAM" id="SignalP"/>
    </source>
</evidence>
<dbReference type="PANTHER" id="PTHR24365">
    <property type="entry name" value="TOLL-LIKE RECEPTOR"/>
    <property type="match status" value="1"/>
</dbReference>
<dbReference type="GO" id="GO:0032728">
    <property type="term" value="P:positive regulation of interferon-beta production"/>
    <property type="evidence" value="ECO:0007669"/>
    <property type="project" value="UniProtKB-ARBA"/>
</dbReference>
<dbReference type="FunFam" id="3.80.10.10:FF:000137">
    <property type="entry name" value="Toll-like receptor 3"/>
    <property type="match status" value="1"/>
</dbReference>
<dbReference type="Pfam" id="PF13855">
    <property type="entry name" value="LRR_8"/>
    <property type="match status" value="5"/>
</dbReference>
<dbReference type="Gene3D" id="3.80.10.10">
    <property type="entry name" value="Ribonuclease Inhibitor"/>
    <property type="match status" value="1"/>
</dbReference>
<evidence type="ECO:0000256" key="13">
    <source>
        <dbReference type="ARBA" id="ARBA00022824"/>
    </source>
</evidence>
<dbReference type="GO" id="GO:0045087">
    <property type="term" value="P:innate immune response"/>
    <property type="evidence" value="ECO:0007669"/>
    <property type="project" value="UniProtKB-KW"/>
</dbReference>
<evidence type="ECO:0000256" key="1">
    <source>
        <dbReference type="ARBA" id="ARBA00004115"/>
    </source>
</evidence>
<dbReference type="GeneTree" id="ENSGT00940000166529"/>
<name>A0A3Q1F0G8_9TELE</name>
<organism evidence="27 28">
    <name type="scientific">Acanthochromis polyacanthus</name>
    <name type="common">spiny chromis</name>
    <dbReference type="NCBI Taxonomy" id="80966"/>
    <lineage>
        <taxon>Eukaryota</taxon>
        <taxon>Metazoa</taxon>
        <taxon>Chordata</taxon>
        <taxon>Craniata</taxon>
        <taxon>Vertebrata</taxon>
        <taxon>Euteleostomi</taxon>
        <taxon>Actinopterygii</taxon>
        <taxon>Neopterygii</taxon>
        <taxon>Teleostei</taxon>
        <taxon>Neoteleostei</taxon>
        <taxon>Acanthomorphata</taxon>
        <taxon>Ovalentaria</taxon>
        <taxon>Pomacentridae</taxon>
        <taxon>Acanthochromis</taxon>
    </lineage>
</organism>
<dbReference type="InterPro" id="IPR000157">
    <property type="entry name" value="TIR_dom"/>
</dbReference>
<keyword evidence="14" id="KW-0832">Ubl conjugation</keyword>
<keyword evidence="5" id="KW-1017">Isopeptide bond</keyword>
<dbReference type="SUPFAM" id="SSF52058">
    <property type="entry name" value="L domain-like"/>
    <property type="match status" value="2"/>
</dbReference>
<dbReference type="FunFam" id="3.40.50.10140:FF:000008">
    <property type="entry name" value="Toll-like receptor 3"/>
    <property type="match status" value="1"/>
</dbReference>
<keyword evidence="19" id="KW-1015">Disulfide bond</keyword>
<dbReference type="GO" id="GO:0046330">
    <property type="term" value="P:positive regulation of JNK cascade"/>
    <property type="evidence" value="ECO:0007669"/>
    <property type="project" value="UniProtKB-ARBA"/>
</dbReference>
<dbReference type="SUPFAM" id="SSF52200">
    <property type="entry name" value="Toll/Interleukin receptor TIR domain"/>
    <property type="match status" value="1"/>
</dbReference>